<evidence type="ECO:0000313" key="2">
    <source>
        <dbReference type="EMBL" id="OJD20632.1"/>
    </source>
</evidence>
<gene>
    <name evidence="2" type="ORF">ACJ73_08034</name>
</gene>
<reference evidence="2 3" key="1">
    <citation type="submission" date="2015-08" db="EMBL/GenBank/DDBJ databases">
        <title>Emmonsia species relationships and genome sequence.</title>
        <authorList>
            <person name="Cuomo C.A."/>
            <person name="Schwartz I.S."/>
            <person name="Kenyon C."/>
            <person name="De Hoog G.S."/>
            <person name="Govender N.P."/>
            <person name="Botha A."/>
            <person name="Moreno L."/>
            <person name="De Vries M."/>
            <person name="Munoz J.F."/>
            <person name="Stielow J.B."/>
        </authorList>
    </citation>
    <scope>NUCLEOTIDE SEQUENCE [LARGE SCALE GENOMIC DNA]</scope>
    <source>
        <strain evidence="2 3">EI222</strain>
    </source>
</reference>
<evidence type="ECO:0008006" key="4">
    <source>
        <dbReference type="Google" id="ProtNLM"/>
    </source>
</evidence>
<dbReference type="OrthoDB" id="4526134at2759"/>
<dbReference type="Proteomes" id="UP000242791">
    <property type="component" value="Unassembled WGS sequence"/>
</dbReference>
<keyword evidence="3" id="KW-1185">Reference proteome</keyword>
<sequence>MNYEQSYEHPPHSNAADDNLDLRSIIQQQALQMAELQRRFAEMSTPAFTVPPTPAPREKPPKEKLPILDKYAGDLAFYLAWKSKASAKLSIDGRAIGSPSDQAWYIHSRLDGDALAKFQPWMSHCSDDQRTPELVFQQLDTLFLDPTLQAQALDWLNETRQRNTALASYLREFDHKLLEAGGQNWDDVIKINMLSRNLNFQLRNRSVGRPKPSTYSEYCADLRLLNNDLSQFRALQNRKGFRRTDAYTSSSPVASSEPEPMDWVPHINAGRPKVPNVSGRDAADRISRGFASVATRQGTSLGNAPMKLPRADHPRKRHDAVTYGQEGAGKRRALALSADESLGSKQLAGDLSRRCKRTQSWSLPL</sequence>
<evidence type="ECO:0000256" key="1">
    <source>
        <dbReference type="SAM" id="MobiDB-lite"/>
    </source>
</evidence>
<proteinExistence type="predicted"/>
<feature type="region of interest" description="Disordered" evidence="1">
    <location>
        <begin position="293"/>
        <end position="330"/>
    </location>
</feature>
<dbReference type="VEuPathDB" id="FungiDB:ACJ73_08034"/>
<protein>
    <recommendedName>
        <fullName evidence="4">Retrotransposon gag domain-containing protein</fullName>
    </recommendedName>
</protein>
<organism evidence="2 3">
    <name type="scientific">Blastomyces percursus</name>
    <dbReference type="NCBI Taxonomy" id="1658174"/>
    <lineage>
        <taxon>Eukaryota</taxon>
        <taxon>Fungi</taxon>
        <taxon>Dikarya</taxon>
        <taxon>Ascomycota</taxon>
        <taxon>Pezizomycotina</taxon>
        <taxon>Eurotiomycetes</taxon>
        <taxon>Eurotiomycetidae</taxon>
        <taxon>Onygenales</taxon>
        <taxon>Ajellomycetaceae</taxon>
        <taxon>Blastomyces</taxon>
    </lineage>
</organism>
<dbReference type="EMBL" id="LGTZ01001777">
    <property type="protein sequence ID" value="OJD20632.1"/>
    <property type="molecule type" value="Genomic_DNA"/>
</dbReference>
<dbReference type="AlphaFoldDB" id="A0A1J9PW96"/>
<comment type="caution">
    <text evidence="2">The sequence shown here is derived from an EMBL/GenBank/DDBJ whole genome shotgun (WGS) entry which is preliminary data.</text>
</comment>
<name>A0A1J9PW96_9EURO</name>
<accession>A0A1J9PW96</accession>
<evidence type="ECO:0000313" key="3">
    <source>
        <dbReference type="Proteomes" id="UP000242791"/>
    </source>
</evidence>
<dbReference type="STRING" id="1658174.A0A1J9PW96"/>